<gene>
    <name evidence="1" type="ORF">IV88_GL000755</name>
</gene>
<proteinExistence type="predicted"/>
<dbReference type="PATRIC" id="fig|480391.4.peg.766"/>
<keyword evidence="2" id="KW-1185">Reference proteome</keyword>
<evidence type="ECO:0000313" key="1">
    <source>
        <dbReference type="EMBL" id="KRO24772.1"/>
    </source>
</evidence>
<comment type="caution">
    <text evidence="1">The sequence shown here is derived from an EMBL/GenBank/DDBJ whole genome shotgun (WGS) entry which is preliminary data.</text>
</comment>
<sequence length="326" mass="37481">MNMDSISTTRTKLTELRSNLQIGKIFSSLGKSAGQIIDASSHDFPVSEVELPDENDGIQELLARLKSGMREGSLTEVTDHELLELVSHLGSPNINIRDKGIFYLFNDLVQHQILSKEQMTLVFDELISDEMLLSHIFEEQNDAAYQRSFSVMLLSTLIYIDRAGFQFIDSERRNKLVDQIALYIVLENDTRGYNGSNGWIHAYTHIGNILDEISSDTELIRADKLLLMGILIEKYRRIRTPLIFGEPSRLATYLADQLQEDDLYVQYALIALREWRRAIAGVRVRETEGMWHAMFNRQRLLQAMLLNPNTPKDVVDYLEDTNDFMM</sequence>
<dbReference type="EMBL" id="JQCQ01000022">
    <property type="protein sequence ID" value="KRO24772.1"/>
    <property type="molecule type" value="Genomic_DNA"/>
</dbReference>
<organism evidence="1 2">
    <name type="scientific">Pediococcus argentinicus</name>
    <dbReference type="NCBI Taxonomy" id="480391"/>
    <lineage>
        <taxon>Bacteria</taxon>
        <taxon>Bacillati</taxon>
        <taxon>Bacillota</taxon>
        <taxon>Bacilli</taxon>
        <taxon>Lactobacillales</taxon>
        <taxon>Lactobacillaceae</taxon>
        <taxon>Pediococcus</taxon>
    </lineage>
</organism>
<evidence type="ECO:0008006" key="3">
    <source>
        <dbReference type="Google" id="ProtNLM"/>
    </source>
</evidence>
<protein>
    <recommendedName>
        <fullName evidence="3">DUF2785 domain-containing protein</fullName>
    </recommendedName>
</protein>
<evidence type="ECO:0000313" key="2">
    <source>
        <dbReference type="Proteomes" id="UP000051249"/>
    </source>
</evidence>
<reference evidence="1 2" key="1">
    <citation type="journal article" date="2015" name="Genome Announc.">
        <title>Expanding the biotechnology potential of lactobacilli through comparative genomics of 213 strains and associated genera.</title>
        <authorList>
            <person name="Sun Z."/>
            <person name="Harris H.M."/>
            <person name="McCann A."/>
            <person name="Guo C."/>
            <person name="Argimon S."/>
            <person name="Zhang W."/>
            <person name="Yang X."/>
            <person name="Jeffery I.B."/>
            <person name="Cooney J.C."/>
            <person name="Kagawa T.F."/>
            <person name="Liu W."/>
            <person name="Song Y."/>
            <person name="Salvetti E."/>
            <person name="Wrobel A."/>
            <person name="Rasinkangas P."/>
            <person name="Parkhill J."/>
            <person name="Rea M.C."/>
            <person name="O'Sullivan O."/>
            <person name="Ritari J."/>
            <person name="Douillard F.P."/>
            <person name="Paul Ross R."/>
            <person name="Yang R."/>
            <person name="Briner A.E."/>
            <person name="Felis G.E."/>
            <person name="de Vos W.M."/>
            <person name="Barrangou R."/>
            <person name="Klaenhammer T.R."/>
            <person name="Caufield P.W."/>
            <person name="Cui Y."/>
            <person name="Zhang H."/>
            <person name="O'Toole P.W."/>
        </authorList>
    </citation>
    <scope>NUCLEOTIDE SEQUENCE [LARGE SCALE GENOMIC DNA]</scope>
    <source>
        <strain evidence="1 2">DSM 23026</strain>
    </source>
</reference>
<dbReference type="Pfam" id="PF10978">
    <property type="entry name" value="DUF2785"/>
    <property type="match status" value="1"/>
</dbReference>
<name>A0A0R2NG41_9LACO</name>
<accession>A0A0R2NG41</accession>
<dbReference type="InterPro" id="IPR021247">
    <property type="entry name" value="DUF2785"/>
</dbReference>
<dbReference type="AlphaFoldDB" id="A0A0R2NG41"/>
<dbReference type="Proteomes" id="UP000051249">
    <property type="component" value="Unassembled WGS sequence"/>
</dbReference>